<dbReference type="PROSITE" id="PS51253">
    <property type="entry name" value="HTH_CENPB"/>
    <property type="match status" value="1"/>
</dbReference>
<accession>A0A8D0BFC3</accession>
<dbReference type="Ensembl" id="ENSSMRT00000007641.1">
    <property type="protein sequence ID" value="ENSSMRP00000006516.1"/>
    <property type="gene ID" value="ENSSMRG00000005283.1"/>
</dbReference>
<evidence type="ECO:0000313" key="5">
    <source>
        <dbReference type="Proteomes" id="UP000694421"/>
    </source>
</evidence>
<dbReference type="InterPro" id="IPR006600">
    <property type="entry name" value="HTH_CenpB_DNA-bd_dom"/>
</dbReference>
<dbReference type="SUPFAM" id="SSF46689">
    <property type="entry name" value="Homeodomain-like"/>
    <property type="match status" value="1"/>
</dbReference>
<protein>
    <recommendedName>
        <fullName evidence="3">HTH CENPB-type domain-containing protein</fullName>
    </recommendedName>
</protein>
<reference evidence="4" key="1">
    <citation type="submission" date="2025-08" db="UniProtKB">
        <authorList>
            <consortium name="Ensembl"/>
        </authorList>
    </citation>
    <scope>IDENTIFICATION</scope>
</reference>
<dbReference type="Proteomes" id="UP000694421">
    <property type="component" value="Unplaced"/>
</dbReference>
<proteinExistence type="predicted"/>
<dbReference type="AlphaFoldDB" id="A0A8D0BFC3"/>
<keyword evidence="1" id="KW-0238">DNA-binding</keyword>
<reference evidence="4" key="2">
    <citation type="submission" date="2025-09" db="UniProtKB">
        <authorList>
            <consortium name="Ensembl"/>
        </authorList>
    </citation>
    <scope>IDENTIFICATION</scope>
</reference>
<feature type="region of interest" description="Disordered" evidence="2">
    <location>
        <begin position="192"/>
        <end position="215"/>
    </location>
</feature>
<feature type="domain" description="HTH CENPB-type" evidence="3">
    <location>
        <begin position="62"/>
        <end position="135"/>
    </location>
</feature>
<evidence type="ECO:0000313" key="4">
    <source>
        <dbReference type="Ensembl" id="ENSSMRP00000006516.1"/>
    </source>
</evidence>
<dbReference type="GeneTree" id="ENSGT01070000255560"/>
<evidence type="ECO:0000256" key="2">
    <source>
        <dbReference type="SAM" id="MobiDB-lite"/>
    </source>
</evidence>
<dbReference type="GO" id="GO:0003677">
    <property type="term" value="F:DNA binding"/>
    <property type="evidence" value="ECO:0007669"/>
    <property type="project" value="UniProtKB-KW"/>
</dbReference>
<evidence type="ECO:0000259" key="3">
    <source>
        <dbReference type="PROSITE" id="PS51253"/>
    </source>
</evidence>
<keyword evidence="5" id="KW-1185">Reference proteome</keyword>
<feature type="compositionally biased region" description="Basic and acidic residues" evidence="2">
    <location>
        <begin position="192"/>
        <end position="211"/>
    </location>
</feature>
<dbReference type="Pfam" id="PF03221">
    <property type="entry name" value="HTH_Tnp_Tc5"/>
    <property type="match status" value="1"/>
</dbReference>
<dbReference type="Gene3D" id="1.10.10.60">
    <property type="entry name" value="Homeodomain-like"/>
    <property type="match status" value="1"/>
</dbReference>
<name>A0A8D0BFC3_SALMN</name>
<evidence type="ECO:0000256" key="1">
    <source>
        <dbReference type="ARBA" id="ARBA00023125"/>
    </source>
</evidence>
<dbReference type="OMA" id="HQTSRHF"/>
<sequence>MSAKTKSYSTEYKKGVAEDSQGKNLTAFCKEKMLDIRMARKWRAEYDNLSQQVYKGNAKKRECGSGRQPLFPQLEDMICEWVADRRAKALVVRRADIQEFALAMAPQLEIFPEEFKASQHWLDGFLQQCELSLRRSTTLFKLEDAEVIKRALAFKSFVDGIDFSKYQLSNMIAMDETAVFMGQGSQTTIDQWEKKNSGEKNRSNNDSRRNDCLSPDSSYCNKQAIQGPFAHGN</sequence>
<dbReference type="InterPro" id="IPR009057">
    <property type="entry name" value="Homeodomain-like_sf"/>
</dbReference>
<dbReference type="SMART" id="SM00674">
    <property type="entry name" value="CENPB"/>
    <property type="match status" value="1"/>
</dbReference>
<organism evidence="4 5">
    <name type="scientific">Salvator merianae</name>
    <name type="common">Argentine black and white tegu</name>
    <name type="synonym">Tupinambis merianae</name>
    <dbReference type="NCBI Taxonomy" id="96440"/>
    <lineage>
        <taxon>Eukaryota</taxon>
        <taxon>Metazoa</taxon>
        <taxon>Chordata</taxon>
        <taxon>Craniata</taxon>
        <taxon>Vertebrata</taxon>
        <taxon>Euteleostomi</taxon>
        <taxon>Lepidosauria</taxon>
        <taxon>Squamata</taxon>
        <taxon>Bifurcata</taxon>
        <taxon>Unidentata</taxon>
        <taxon>Episquamata</taxon>
        <taxon>Laterata</taxon>
        <taxon>Teiioidea</taxon>
        <taxon>Teiidae</taxon>
        <taxon>Salvator</taxon>
    </lineage>
</organism>